<feature type="transmembrane region" description="Helical" evidence="7">
    <location>
        <begin position="23"/>
        <end position="43"/>
    </location>
</feature>
<evidence type="ECO:0000313" key="10">
    <source>
        <dbReference type="Proteomes" id="UP000632222"/>
    </source>
</evidence>
<dbReference type="RefSeq" id="WP_189003898.1">
    <property type="nucleotide sequence ID" value="NZ_BMOD01000012.1"/>
</dbReference>
<protein>
    <submittedName>
        <fullName evidence="9">Cytochrome c oxidase subunit 1</fullName>
    </submittedName>
</protein>
<comment type="subcellular location">
    <subcellularLocation>
        <location evidence="1">Membrane</location>
        <topology evidence="1">Multi-pass membrane protein</topology>
    </subcellularLocation>
</comment>
<feature type="transmembrane region" description="Helical" evidence="7">
    <location>
        <begin position="383"/>
        <end position="404"/>
    </location>
</feature>
<proteinExistence type="inferred from homology"/>
<dbReference type="InterPro" id="IPR023615">
    <property type="entry name" value="Cyt_c_Oxase_su1_BS"/>
</dbReference>
<keyword evidence="6" id="KW-0249">Electron transport</keyword>
<dbReference type="PRINTS" id="PR01165">
    <property type="entry name" value="CYCOXIDASEI"/>
</dbReference>
<dbReference type="InterPro" id="IPR033943">
    <property type="entry name" value="Ba3-like_Oxidase_I"/>
</dbReference>
<evidence type="ECO:0000256" key="1">
    <source>
        <dbReference type="ARBA" id="ARBA00004141"/>
    </source>
</evidence>
<dbReference type="SUPFAM" id="SSF81442">
    <property type="entry name" value="Cytochrome c oxidase subunit I-like"/>
    <property type="match status" value="1"/>
</dbReference>
<dbReference type="PROSITE" id="PS00077">
    <property type="entry name" value="COX1_CUB"/>
    <property type="match status" value="1"/>
</dbReference>
<dbReference type="Gene3D" id="1.20.210.10">
    <property type="entry name" value="Cytochrome c oxidase-like, subunit I domain"/>
    <property type="match status" value="1"/>
</dbReference>
<dbReference type="PROSITE" id="PS50855">
    <property type="entry name" value="COX1"/>
    <property type="match status" value="1"/>
</dbReference>
<dbReference type="PANTHER" id="PTHR10422:SF40">
    <property type="entry name" value="CYTOCHROME C OXIDASE SUBUNIT I"/>
    <property type="match status" value="1"/>
</dbReference>
<evidence type="ECO:0000256" key="7">
    <source>
        <dbReference type="SAM" id="Phobius"/>
    </source>
</evidence>
<feature type="transmembrane region" description="Helical" evidence="7">
    <location>
        <begin position="299"/>
        <end position="321"/>
    </location>
</feature>
<reference evidence="10" key="1">
    <citation type="journal article" date="2019" name="Int. J. Syst. Evol. Microbiol.">
        <title>The Global Catalogue of Microorganisms (GCM) 10K type strain sequencing project: providing services to taxonomists for standard genome sequencing and annotation.</title>
        <authorList>
            <consortium name="The Broad Institute Genomics Platform"/>
            <consortium name="The Broad Institute Genome Sequencing Center for Infectious Disease"/>
            <person name="Wu L."/>
            <person name="Ma J."/>
        </authorList>
    </citation>
    <scope>NUCLEOTIDE SEQUENCE [LARGE SCALE GENOMIC DNA]</scope>
    <source>
        <strain evidence="10">JCM 14370</strain>
    </source>
</reference>
<evidence type="ECO:0000256" key="6">
    <source>
        <dbReference type="RuleBase" id="RU000370"/>
    </source>
</evidence>
<dbReference type="Pfam" id="PF00115">
    <property type="entry name" value="COX1"/>
    <property type="match status" value="1"/>
</dbReference>
<organism evidence="9 10">
    <name type="scientific">Deinococcus roseus</name>
    <dbReference type="NCBI Taxonomy" id="392414"/>
    <lineage>
        <taxon>Bacteria</taxon>
        <taxon>Thermotogati</taxon>
        <taxon>Deinococcota</taxon>
        <taxon>Deinococci</taxon>
        <taxon>Deinococcales</taxon>
        <taxon>Deinococcaceae</taxon>
        <taxon>Deinococcus</taxon>
    </lineage>
</organism>
<evidence type="ECO:0000256" key="4">
    <source>
        <dbReference type="ARBA" id="ARBA00022989"/>
    </source>
</evidence>
<evidence type="ECO:0000313" key="9">
    <source>
        <dbReference type="EMBL" id="GGJ42578.1"/>
    </source>
</evidence>
<keyword evidence="10" id="KW-1185">Reference proteome</keyword>
<keyword evidence="4 7" id="KW-1133">Transmembrane helix</keyword>
<keyword evidence="6" id="KW-0479">Metal-binding</keyword>
<feature type="transmembrane region" description="Helical" evidence="7">
    <location>
        <begin position="416"/>
        <end position="437"/>
    </location>
</feature>
<dbReference type="PANTHER" id="PTHR10422">
    <property type="entry name" value="CYTOCHROME C OXIDASE SUBUNIT 1"/>
    <property type="match status" value="1"/>
</dbReference>
<keyword evidence="6" id="KW-0349">Heme</keyword>
<comment type="similarity">
    <text evidence="6">Belongs to the heme-copper respiratory oxidase family.</text>
</comment>
<evidence type="ECO:0000256" key="2">
    <source>
        <dbReference type="ARBA" id="ARBA00022660"/>
    </source>
</evidence>
<feature type="transmembrane region" description="Helical" evidence="7">
    <location>
        <begin position="63"/>
        <end position="91"/>
    </location>
</feature>
<name>A0ABQ2D489_9DEIO</name>
<feature type="transmembrane region" description="Helical" evidence="7">
    <location>
        <begin position="342"/>
        <end position="363"/>
    </location>
</feature>
<dbReference type="InterPro" id="IPR036927">
    <property type="entry name" value="Cyt_c_oxase-like_su1_sf"/>
</dbReference>
<keyword evidence="6" id="KW-0408">Iron</keyword>
<dbReference type="InterPro" id="IPR023616">
    <property type="entry name" value="Cyt_c_oxase-like_su1_dom"/>
</dbReference>
<dbReference type="Proteomes" id="UP000632222">
    <property type="component" value="Unassembled WGS sequence"/>
</dbReference>
<feature type="transmembrane region" description="Helical" evidence="7">
    <location>
        <begin position="103"/>
        <end position="123"/>
    </location>
</feature>
<evidence type="ECO:0000256" key="3">
    <source>
        <dbReference type="ARBA" id="ARBA00022692"/>
    </source>
</evidence>
<feature type="transmembrane region" description="Helical" evidence="7">
    <location>
        <begin position="261"/>
        <end position="279"/>
    </location>
</feature>
<sequence>MTTSTFTPSQEQAYATHPEKKIALYYTVTGLIFLLVGVLLGPLQALNYAGIDVYKYLPFLKSYYQGLTLHGVLNALVFTTYFICGILLYLPARELNLRPNLKFAWFTYWLMNFGVVLAAIAILGNNASVLYTFYPPLKGSPLFYIGAALLVASSLLVGGQTIYMWTGWKRQHPGKVTPVTTYMSVATWFMWILASLGIVVEVVVYLIPWSLGWTPTVDPLLARTLFWYTGHPIVYFWLLPAYVSWYAFIPRQSGGKIVSEPLARLAFGLFLLLSVPVGLHHQFTDPGISNTWKLIQMCLTFAVAVPSMLTAFSVGASLEYAARLKGGKGLVGWMGKLPWQDASFTAQVLAMTSFIFGGAGGMVNASMSLDHVVHNTAWIPGHFHITVGTATTLTFFGMTFWLLPHLTGKKLFSPKMALASCWWWFIGMMTFALGMHWEGLLGIPRRAHIAALPAEQLAQYSQNAHIPMVLTGISGMLLLVGAILYYTVVAGTLWGNQRDVKNAPEIPFSESLTPTESRRSVRVLDRLWLWFGVAFLIVLGAYLPVILPMLHNPTLVPGMRLW</sequence>
<keyword evidence="6" id="KW-0813">Transport</keyword>
<dbReference type="InterPro" id="IPR000883">
    <property type="entry name" value="Cyt_C_Oxase_1"/>
</dbReference>
<accession>A0ABQ2D489</accession>
<feature type="transmembrane region" description="Helical" evidence="7">
    <location>
        <begin position="466"/>
        <end position="488"/>
    </location>
</feature>
<feature type="transmembrane region" description="Helical" evidence="7">
    <location>
        <begin position="527"/>
        <end position="550"/>
    </location>
</feature>
<dbReference type="EMBL" id="BMOD01000012">
    <property type="protein sequence ID" value="GGJ42578.1"/>
    <property type="molecule type" value="Genomic_DNA"/>
</dbReference>
<keyword evidence="5 7" id="KW-0472">Membrane</keyword>
<keyword evidence="2 6" id="KW-0679">Respiratory chain</keyword>
<feature type="transmembrane region" description="Helical" evidence="7">
    <location>
        <begin position="185"/>
        <end position="207"/>
    </location>
</feature>
<feature type="transmembrane region" description="Helical" evidence="7">
    <location>
        <begin position="143"/>
        <end position="165"/>
    </location>
</feature>
<evidence type="ECO:0000259" key="8">
    <source>
        <dbReference type="PROSITE" id="PS50855"/>
    </source>
</evidence>
<keyword evidence="3 6" id="KW-0812">Transmembrane</keyword>
<evidence type="ECO:0000256" key="5">
    <source>
        <dbReference type="ARBA" id="ARBA00023136"/>
    </source>
</evidence>
<dbReference type="CDD" id="cd01660">
    <property type="entry name" value="ba3-like_Oxidase_I"/>
    <property type="match status" value="1"/>
</dbReference>
<comment type="caution">
    <text evidence="9">The sequence shown here is derived from an EMBL/GenBank/DDBJ whole genome shotgun (WGS) entry which is preliminary data.</text>
</comment>
<feature type="domain" description="Cytochrome oxidase subunit I profile" evidence="8">
    <location>
        <begin position="1"/>
        <end position="517"/>
    </location>
</feature>
<gene>
    <name evidence="9" type="primary">cbaA</name>
    <name evidence="9" type="ORF">GCM10008938_30890</name>
</gene>
<feature type="transmembrane region" description="Helical" evidence="7">
    <location>
        <begin position="227"/>
        <end position="249"/>
    </location>
</feature>